<sequence>MIQSILITGGGSGIGAALATALAGRNCRVIVSGRRQAALEAVASQSPLITSCPADVTKEDDRAALVDALSKLPAPRAVFHGAGYFQLGRLDSLSASDWQSSFETNVTARWALSTQCAPYLGGGRVLFIGSDSGRHLRVGAAAYSIAQSASETLRRGFQAEWADRDTAVGAFKPGLVDTEMVRGFLATPEAEFPARSAFQSYIDQGEFSTAERVAAFAAWLLLEVETPRFTATEWDIRDSGHHAEWLEGR</sequence>
<accession>A0A545TY81</accession>
<dbReference type="OrthoDB" id="9793825at2"/>
<dbReference type="AlphaFoldDB" id="A0A545TY81"/>
<gene>
    <name evidence="4" type="ORF">FKG95_08110</name>
</gene>
<comment type="caution">
    <text evidence="4">The sequence shown here is derived from an EMBL/GenBank/DDBJ whole genome shotgun (WGS) entry which is preliminary data.</text>
</comment>
<evidence type="ECO:0000313" key="4">
    <source>
        <dbReference type="EMBL" id="TQV82175.1"/>
    </source>
</evidence>
<keyword evidence="5" id="KW-1185">Reference proteome</keyword>
<dbReference type="Gene3D" id="3.40.50.720">
    <property type="entry name" value="NAD(P)-binding Rossmann-like Domain"/>
    <property type="match status" value="1"/>
</dbReference>
<organism evidence="4 5">
    <name type="scientific">Denitrobaculum tricleocarpae</name>
    <dbReference type="NCBI Taxonomy" id="2591009"/>
    <lineage>
        <taxon>Bacteria</taxon>
        <taxon>Pseudomonadati</taxon>
        <taxon>Pseudomonadota</taxon>
        <taxon>Alphaproteobacteria</taxon>
        <taxon>Rhodospirillales</taxon>
        <taxon>Rhodospirillaceae</taxon>
        <taxon>Denitrobaculum</taxon>
    </lineage>
</organism>
<dbReference type="EMBL" id="VHSH01000002">
    <property type="protein sequence ID" value="TQV82175.1"/>
    <property type="molecule type" value="Genomic_DNA"/>
</dbReference>
<dbReference type="InterPro" id="IPR036291">
    <property type="entry name" value="NAD(P)-bd_dom_sf"/>
</dbReference>
<dbReference type="InterPro" id="IPR002347">
    <property type="entry name" value="SDR_fam"/>
</dbReference>
<dbReference type="InterPro" id="IPR057326">
    <property type="entry name" value="KR_dom"/>
</dbReference>
<dbReference type="Pfam" id="PF00106">
    <property type="entry name" value="adh_short"/>
    <property type="match status" value="1"/>
</dbReference>
<evidence type="ECO:0000259" key="3">
    <source>
        <dbReference type="SMART" id="SM00822"/>
    </source>
</evidence>
<evidence type="ECO:0000256" key="1">
    <source>
        <dbReference type="ARBA" id="ARBA00006484"/>
    </source>
</evidence>
<dbReference type="SUPFAM" id="SSF51735">
    <property type="entry name" value="NAD(P)-binding Rossmann-fold domains"/>
    <property type="match status" value="1"/>
</dbReference>
<name>A0A545TY81_9PROT</name>
<comment type="similarity">
    <text evidence="1">Belongs to the short-chain dehydrogenases/reductases (SDR) family.</text>
</comment>
<evidence type="ECO:0000313" key="5">
    <source>
        <dbReference type="Proteomes" id="UP000315252"/>
    </source>
</evidence>
<dbReference type="PANTHER" id="PTHR43669:SF3">
    <property type="entry name" value="ALCOHOL DEHYDROGENASE, PUTATIVE (AFU_ORTHOLOGUE AFUA_3G03445)-RELATED"/>
    <property type="match status" value="1"/>
</dbReference>
<dbReference type="Proteomes" id="UP000315252">
    <property type="component" value="Unassembled WGS sequence"/>
</dbReference>
<proteinExistence type="inferred from homology"/>
<dbReference type="RefSeq" id="WP_142895805.1">
    <property type="nucleotide sequence ID" value="NZ_ML660053.1"/>
</dbReference>
<dbReference type="GO" id="GO:0016491">
    <property type="term" value="F:oxidoreductase activity"/>
    <property type="evidence" value="ECO:0007669"/>
    <property type="project" value="UniProtKB-KW"/>
</dbReference>
<dbReference type="SMART" id="SM00822">
    <property type="entry name" value="PKS_KR"/>
    <property type="match status" value="1"/>
</dbReference>
<feature type="domain" description="Ketoreductase" evidence="3">
    <location>
        <begin position="3"/>
        <end position="179"/>
    </location>
</feature>
<dbReference type="PRINTS" id="PR00081">
    <property type="entry name" value="GDHRDH"/>
</dbReference>
<keyword evidence="2" id="KW-0560">Oxidoreductase</keyword>
<evidence type="ECO:0000256" key="2">
    <source>
        <dbReference type="ARBA" id="ARBA00023002"/>
    </source>
</evidence>
<dbReference type="PANTHER" id="PTHR43669">
    <property type="entry name" value="5-KETO-D-GLUCONATE 5-REDUCTASE"/>
    <property type="match status" value="1"/>
</dbReference>
<protein>
    <submittedName>
        <fullName evidence="4">SDR family oxidoreductase</fullName>
    </submittedName>
</protein>
<reference evidence="4 5" key="1">
    <citation type="submission" date="2019-06" db="EMBL/GenBank/DDBJ databases">
        <title>Whole genome sequence for Rhodospirillaceae sp. R148.</title>
        <authorList>
            <person name="Wang G."/>
        </authorList>
    </citation>
    <scope>NUCLEOTIDE SEQUENCE [LARGE SCALE GENOMIC DNA]</scope>
    <source>
        <strain evidence="4 5">R148</strain>
    </source>
</reference>
<dbReference type="CDD" id="cd05233">
    <property type="entry name" value="SDR_c"/>
    <property type="match status" value="1"/>
</dbReference>